<proteinExistence type="predicted"/>
<name>A0ABW0RHI3_9BACL</name>
<dbReference type="Pfam" id="PF08905">
    <property type="entry name" value="DUF1850"/>
    <property type="match status" value="1"/>
</dbReference>
<dbReference type="RefSeq" id="WP_390310735.1">
    <property type="nucleotide sequence ID" value="NZ_JBHSNQ010000195.1"/>
</dbReference>
<dbReference type="EMBL" id="JBHSNQ010000195">
    <property type="protein sequence ID" value="MFC5543383.1"/>
    <property type="molecule type" value="Genomic_DNA"/>
</dbReference>
<sequence length="169" mass="19834">MKKNMFGIVIVAVFIIFFFTPLFPVISFSEAKADEPQMYFIDIDQNTTFQIRFTHSIHRTDVLETYEIEDHKIKLVSMEYEDVSIGMPAYAEEGQMLLYEDGKYKLYSNRVLENFVLYVGDINMDLFFYYGGKAYDLKKNLQRGNSYTVEIKSVSLYDKMKGVRMKHGN</sequence>
<organism evidence="1 2">
    <name type="scientific">Ureibacillus suwonensis</name>
    <dbReference type="NCBI Taxonomy" id="313007"/>
    <lineage>
        <taxon>Bacteria</taxon>
        <taxon>Bacillati</taxon>
        <taxon>Bacillota</taxon>
        <taxon>Bacilli</taxon>
        <taxon>Bacillales</taxon>
        <taxon>Caryophanaceae</taxon>
        <taxon>Ureibacillus</taxon>
    </lineage>
</organism>
<protein>
    <submittedName>
        <fullName evidence="1">DUF1850 domain-containing protein</fullName>
    </submittedName>
</protein>
<accession>A0ABW0RHI3</accession>
<dbReference type="Proteomes" id="UP001595978">
    <property type="component" value="Unassembled WGS sequence"/>
</dbReference>
<gene>
    <name evidence="1" type="ORF">ACFPOH_16855</name>
</gene>
<reference evidence="2" key="1">
    <citation type="journal article" date="2019" name="Int. J. Syst. Evol. Microbiol.">
        <title>The Global Catalogue of Microorganisms (GCM) 10K type strain sequencing project: providing services to taxonomists for standard genome sequencing and annotation.</title>
        <authorList>
            <consortium name="The Broad Institute Genomics Platform"/>
            <consortium name="The Broad Institute Genome Sequencing Center for Infectious Disease"/>
            <person name="Wu L."/>
            <person name="Ma J."/>
        </authorList>
    </citation>
    <scope>NUCLEOTIDE SEQUENCE [LARGE SCALE GENOMIC DNA]</scope>
    <source>
        <strain evidence="2">CCUG 56331</strain>
    </source>
</reference>
<dbReference type="InterPro" id="IPR015001">
    <property type="entry name" value="DUF1850"/>
</dbReference>
<comment type="caution">
    <text evidence="1">The sequence shown here is derived from an EMBL/GenBank/DDBJ whole genome shotgun (WGS) entry which is preliminary data.</text>
</comment>
<keyword evidence="2" id="KW-1185">Reference proteome</keyword>
<evidence type="ECO:0000313" key="2">
    <source>
        <dbReference type="Proteomes" id="UP001595978"/>
    </source>
</evidence>
<evidence type="ECO:0000313" key="1">
    <source>
        <dbReference type="EMBL" id="MFC5543383.1"/>
    </source>
</evidence>